<keyword evidence="3" id="KW-1185">Reference proteome</keyword>
<keyword evidence="1" id="KW-0732">Signal</keyword>
<gene>
    <name evidence="2" type="ordered locus">BMS_1514</name>
</gene>
<evidence type="ECO:0000313" key="3">
    <source>
        <dbReference type="Proteomes" id="UP000008963"/>
    </source>
</evidence>
<feature type="chain" id="PRO_5003154807" evidence="1">
    <location>
        <begin position="20"/>
        <end position="208"/>
    </location>
</feature>
<dbReference type="HOGENOM" id="CLU_1319443_0_0_7"/>
<feature type="signal peptide" evidence="1">
    <location>
        <begin position="1"/>
        <end position="19"/>
    </location>
</feature>
<protein>
    <submittedName>
        <fullName evidence="2">Exported protein</fullName>
    </submittedName>
</protein>
<organism evidence="2 3">
    <name type="scientific">Halobacteriovorax marinus (strain ATCC BAA-682 / DSM 15412 / SJ)</name>
    <name type="common">Bacteriovorax marinus</name>
    <dbReference type="NCBI Taxonomy" id="862908"/>
    <lineage>
        <taxon>Bacteria</taxon>
        <taxon>Pseudomonadati</taxon>
        <taxon>Bdellovibrionota</taxon>
        <taxon>Bacteriovoracia</taxon>
        <taxon>Bacteriovoracales</taxon>
        <taxon>Halobacteriovoraceae</taxon>
        <taxon>Halobacteriovorax</taxon>
    </lineage>
</organism>
<dbReference type="PATRIC" id="fig|862908.3.peg.1442"/>
<proteinExistence type="predicted"/>
<dbReference type="OrthoDB" id="5288801at2"/>
<dbReference type="Proteomes" id="UP000008963">
    <property type="component" value="Chromosome"/>
</dbReference>
<dbReference type="KEGG" id="bmx:BMS_1514"/>
<evidence type="ECO:0000313" key="2">
    <source>
        <dbReference type="EMBL" id="CBW26370.1"/>
    </source>
</evidence>
<dbReference type="AlphaFoldDB" id="E1X0E2"/>
<reference evidence="3" key="1">
    <citation type="journal article" date="2013" name="ISME J.">
        <title>A small predatory core genome in the divergent marine Bacteriovorax marinus SJ and the terrestrial Bdellovibrio bacteriovorus.</title>
        <authorList>
            <person name="Crossman L.C."/>
            <person name="Chen H."/>
            <person name="Cerdeno-Tarraga A.M."/>
            <person name="Brooks K."/>
            <person name="Quail M.A."/>
            <person name="Pineiro S.A."/>
            <person name="Hobley L."/>
            <person name="Sockett R.E."/>
            <person name="Bentley S.D."/>
            <person name="Parkhill J."/>
            <person name="Williams H.N."/>
            <person name="Stine O.C."/>
        </authorList>
    </citation>
    <scope>NUCLEOTIDE SEQUENCE [LARGE SCALE GENOMIC DNA]</scope>
    <source>
        <strain evidence="3">ATCC BAA-682 / DSM 15412 / SJ</strain>
    </source>
</reference>
<dbReference type="EMBL" id="FQ312005">
    <property type="protein sequence ID" value="CBW26370.1"/>
    <property type="molecule type" value="Genomic_DNA"/>
</dbReference>
<accession>E1X0E2</accession>
<sequence>MKLALLTFALFTLGSQAFACIDINDNKICRGDTVYPDSWDHSRGGVVKAINPHTQKMTVKSNNTGDTFRFRANEVSLALGCLENVCVGDKIYPDSWDHSRGGVVKAINPHTKKMTVKSNNTGDTFRFFEEEVSIGRGCIEGICVEDTVLPDSWNHTRGGVVKAVNPYTKKITVKSNNTGNTFRFTAYVLAVLDECLDYDNSQRYNYEF</sequence>
<evidence type="ECO:0000256" key="1">
    <source>
        <dbReference type="SAM" id="SignalP"/>
    </source>
</evidence>
<name>E1X0E2_HALMS</name>
<dbReference type="RefSeq" id="WP_014244153.1">
    <property type="nucleotide sequence ID" value="NC_016620.1"/>
</dbReference>